<dbReference type="EMBL" id="QXDJ01000002">
    <property type="protein sequence ID" value="RII35266.1"/>
    <property type="molecule type" value="Genomic_DNA"/>
</dbReference>
<reference evidence="2 4" key="1">
    <citation type="submission" date="2017-03" db="EMBL/GenBank/DDBJ databases">
        <title>Genome sequence of Clostridium chromiireducens DSM 23318.</title>
        <authorList>
            <person name="Poehlein A."/>
            <person name="Daniel R."/>
        </authorList>
    </citation>
    <scope>NUCLEOTIDE SEQUENCE [LARGE SCALE GENOMIC DNA]</scope>
    <source>
        <strain evidence="2 4">DSM 23318</strain>
    </source>
</reference>
<dbReference type="Proteomes" id="UP000265930">
    <property type="component" value="Unassembled WGS sequence"/>
</dbReference>
<evidence type="ECO:0000313" key="4">
    <source>
        <dbReference type="Proteomes" id="UP000191056"/>
    </source>
</evidence>
<dbReference type="EMBL" id="WSRQ01000001">
    <property type="protein sequence ID" value="MVX62219.1"/>
    <property type="molecule type" value="Genomic_DNA"/>
</dbReference>
<dbReference type="AlphaFoldDB" id="A0A1V4IKQ4"/>
<evidence type="ECO:0000313" key="5">
    <source>
        <dbReference type="Proteomes" id="UP000265930"/>
    </source>
</evidence>
<gene>
    <name evidence="2" type="ORF">CLCHR_29060</name>
    <name evidence="3" type="ORF">D2A34_08650</name>
    <name evidence="1" type="ORF">GKZ28_00705</name>
</gene>
<reference evidence="3 5" key="2">
    <citation type="submission" date="2018-08" db="EMBL/GenBank/DDBJ databases">
        <title>Genome of Clostridium chromiireducens C1, DSM12136.</title>
        <authorList>
            <person name="Xing M."/>
            <person name="Wei Y."/>
            <person name="Ang E.L."/>
            <person name="Zhao H."/>
            <person name="Zhang Y."/>
        </authorList>
    </citation>
    <scope>NUCLEOTIDE SEQUENCE [LARGE SCALE GENOMIC DNA]</scope>
    <source>
        <strain evidence="3 5">C1</strain>
    </source>
</reference>
<reference evidence="1" key="3">
    <citation type="submission" date="2019-12" db="EMBL/GenBank/DDBJ databases">
        <title>Microbes associate with the intestines of laboratory mice.</title>
        <authorList>
            <person name="Navarre W."/>
            <person name="Wong E."/>
        </authorList>
    </citation>
    <scope>NUCLEOTIDE SEQUENCE</scope>
    <source>
        <strain evidence="1">NM79_F5</strain>
    </source>
</reference>
<dbReference type="OrthoDB" id="9984882at2"/>
<evidence type="ECO:0000313" key="2">
    <source>
        <dbReference type="EMBL" id="OPJ60420.1"/>
    </source>
</evidence>
<keyword evidence="4" id="KW-1185">Reference proteome</keyword>
<evidence type="ECO:0000313" key="1">
    <source>
        <dbReference type="EMBL" id="MVX62219.1"/>
    </source>
</evidence>
<evidence type="ECO:0000313" key="3">
    <source>
        <dbReference type="EMBL" id="RII35266.1"/>
    </source>
</evidence>
<dbReference type="EMBL" id="MZGT01000039">
    <property type="protein sequence ID" value="OPJ60420.1"/>
    <property type="molecule type" value="Genomic_DNA"/>
</dbReference>
<sequence length="99" mass="11128">MQNRTRIRRYRPGNPNQIANTAGAARGPYCRGNGPFSDTLADTYDQGYRDGYSEGFNDGRVRGCNECYTQGVKAGYVLAKQEILKGICMRKCRRSRCCC</sequence>
<evidence type="ECO:0008006" key="6">
    <source>
        <dbReference type="Google" id="ProtNLM"/>
    </source>
</evidence>
<organism evidence="2 4">
    <name type="scientific">Clostridium chromiireducens</name>
    <dbReference type="NCBI Taxonomy" id="225345"/>
    <lineage>
        <taxon>Bacteria</taxon>
        <taxon>Bacillati</taxon>
        <taxon>Bacillota</taxon>
        <taxon>Clostridia</taxon>
        <taxon>Eubacteriales</taxon>
        <taxon>Clostridiaceae</taxon>
        <taxon>Clostridium</taxon>
    </lineage>
</organism>
<protein>
    <recommendedName>
        <fullName evidence="6">Flagellar assembly protein H</fullName>
    </recommendedName>
</protein>
<accession>A0A1V4IKQ4</accession>
<comment type="caution">
    <text evidence="2">The sequence shown here is derived from an EMBL/GenBank/DDBJ whole genome shotgun (WGS) entry which is preliminary data.</text>
</comment>
<dbReference type="RefSeq" id="WP_079440536.1">
    <property type="nucleotide sequence ID" value="NZ_JBLZIA010000003.1"/>
</dbReference>
<dbReference type="Proteomes" id="UP000656077">
    <property type="component" value="Unassembled WGS sequence"/>
</dbReference>
<dbReference type="Proteomes" id="UP000191056">
    <property type="component" value="Unassembled WGS sequence"/>
</dbReference>
<proteinExistence type="predicted"/>
<name>A0A1V4IKQ4_9CLOT</name>